<feature type="signal peptide" evidence="2">
    <location>
        <begin position="1"/>
        <end position="20"/>
    </location>
</feature>
<reference evidence="4" key="1">
    <citation type="submission" date="2021-02" db="EMBL/GenBank/DDBJ databases">
        <title>The CRISPR/cas machinery reduction and long-range gene transfer in the hot spring cyanobacterium Synechococcus.</title>
        <authorList>
            <person name="Dvorak P."/>
            <person name="Jahodarova E."/>
            <person name="Hasler P."/>
            <person name="Poulickova A."/>
        </authorList>
    </citation>
    <scope>NUCLEOTIDE SEQUENCE</scope>
    <source>
        <strain evidence="4">Rupite</strain>
    </source>
</reference>
<feature type="chain" id="PRO_5046939155" evidence="2">
    <location>
        <begin position="21"/>
        <end position="403"/>
    </location>
</feature>
<evidence type="ECO:0000259" key="3">
    <source>
        <dbReference type="Pfam" id="PF00149"/>
    </source>
</evidence>
<keyword evidence="5" id="KW-1185">Reference proteome</keyword>
<dbReference type="Proteomes" id="UP000830835">
    <property type="component" value="Unassembled WGS sequence"/>
</dbReference>
<evidence type="ECO:0000256" key="1">
    <source>
        <dbReference type="SAM" id="MobiDB-lite"/>
    </source>
</evidence>
<dbReference type="PANTHER" id="PTHR43143">
    <property type="entry name" value="METALLOPHOSPHOESTERASE, CALCINEURIN SUPERFAMILY"/>
    <property type="match status" value="1"/>
</dbReference>
<keyword evidence="2" id="KW-0732">Signal</keyword>
<dbReference type="SUPFAM" id="SSF56300">
    <property type="entry name" value="Metallo-dependent phosphatases"/>
    <property type="match status" value="1"/>
</dbReference>
<dbReference type="RefSeq" id="WP_244351799.1">
    <property type="nucleotide sequence ID" value="NZ_JAFIRA010000038.1"/>
</dbReference>
<dbReference type="EMBL" id="JAFIRA010000038">
    <property type="protein sequence ID" value="MCJ2543844.1"/>
    <property type="molecule type" value="Genomic_DNA"/>
</dbReference>
<dbReference type="InterPro" id="IPR051918">
    <property type="entry name" value="STPP_CPPED1"/>
</dbReference>
<dbReference type="Gene3D" id="3.60.21.10">
    <property type="match status" value="1"/>
</dbReference>
<evidence type="ECO:0000313" key="4">
    <source>
        <dbReference type="EMBL" id="MCJ2543844.1"/>
    </source>
</evidence>
<dbReference type="InterPro" id="IPR004843">
    <property type="entry name" value="Calcineurin-like_PHP"/>
</dbReference>
<proteinExistence type="predicted"/>
<gene>
    <name evidence="4" type="ORF">JX360_13195</name>
</gene>
<evidence type="ECO:0000313" key="5">
    <source>
        <dbReference type="Proteomes" id="UP000830835"/>
    </source>
</evidence>
<dbReference type="PANTHER" id="PTHR43143:SF1">
    <property type="entry name" value="SERINE_THREONINE-PROTEIN PHOSPHATASE CPPED1"/>
    <property type="match status" value="1"/>
</dbReference>
<accession>A0ABT0CDI5</accession>
<feature type="domain" description="Calcineurin-like phosphoesterase" evidence="3">
    <location>
        <begin position="79"/>
        <end position="299"/>
    </location>
</feature>
<sequence>MQRRKLMLGLLGLASGSGMAGAYLASRQQASSVSPTPMPSAQATGSSPTPPPPTPVPTATVVAHPAAPNGLFIPPRRDLRLLVISDMNAAYGSVEYDPEVDRGIGLIPYFQPDIVLGGGDMVAGQDPRLSEERIRAMWAAFDRHVAGPIREAKIPYGFTLGNHDASCARSTRGGFLFQKERDLAREFWNDPAHDPGLTFVDRGDFPFYYTFEKDDVFYLTWDATCNFIPPEQMEWAEAALASERAQAAKLRIVIGHLPLYAITVGRNDPGEVLLEADAKRALLEKYRVHTYISGHHHGYYPGHKGKLQLLHCGILGSGPRPLLDSPLPPRKTLTLVDVDFATPDITYYTTYHMRDLSVIEQAELPRFITGHNGLVLRRDVNWDALSPEEIATCQGRIGSLCRD</sequence>
<protein>
    <submittedName>
        <fullName evidence="4">Metallophosphoesterase</fullName>
    </submittedName>
</protein>
<dbReference type="Pfam" id="PF00149">
    <property type="entry name" value="Metallophos"/>
    <property type="match status" value="1"/>
</dbReference>
<dbReference type="InterPro" id="IPR029052">
    <property type="entry name" value="Metallo-depent_PP-like"/>
</dbReference>
<comment type="caution">
    <text evidence="4">The sequence shown here is derived from an EMBL/GenBank/DDBJ whole genome shotgun (WGS) entry which is preliminary data.</text>
</comment>
<organism evidence="4 5">
    <name type="scientific">Thermostichus vulcanus str. 'Rupite'</name>
    <dbReference type="NCBI Taxonomy" id="2813851"/>
    <lineage>
        <taxon>Bacteria</taxon>
        <taxon>Bacillati</taxon>
        <taxon>Cyanobacteriota</taxon>
        <taxon>Cyanophyceae</taxon>
        <taxon>Thermostichales</taxon>
        <taxon>Thermostichaceae</taxon>
        <taxon>Thermostichus</taxon>
    </lineage>
</organism>
<feature type="region of interest" description="Disordered" evidence="1">
    <location>
        <begin position="30"/>
        <end position="60"/>
    </location>
</feature>
<evidence type="ECO:0000256" key="2">
    <source>
        <dbReference type="SAM" id="SignalP"/>
    </source>
</evidence>
<name>A0ABT0CDI5_THEVL</name>